<dbReference type="Proteomes" id="UP000199705">
    <property type="component" value="Unassembled WGS sequence"/>
</dbReference>
<keyword evidence="2" id="KW-1185">Reference proteome</keyword>
<protein>
    <submittedName>
        <fullName evidence="1">Uncharacterized protein</fullName>
    </submittedName>
</protein>
<evidence type="ECO:0000313" key="1">
    <source>
        <dbReference type="EMBL" id="SDH66996.1"/>
    </source>
</evidence>
<dbReference type="AlphaFoldDB" id="A0A1G8EAS2"/>
<sequence>MHNDYQKLSKKDKKIVRALIDKGIAEDFKRGMQHFDQLIQQLKSSPETPQEQYYKLYNEVRDFDKQISRMYDRLTGSHFLNILANQILQTLIDEAELDELSPEAKDQITSDVRFMRSMQSINS</sequence>
<accession>A0A1G8EAS2</accession>
<organism evidence="1 2">
    <name type="scientific">Mucilaginibacter gossypii</name>
    <dbReference type="NCBI Taxonomy" id="551996"/>
    <lineage>
        <taxon>Bacteria</taxon>
        <taxon>Pseudomonadati</taxon>
        <taxon>Bacteroidota</taxon>
        <taxon>Sphingobacteriia</taxon>
        <taxon>Sphingobacteriales</taxon>
        <taxon>Sphingobacteriaceae</taxon>
        <taxon>Mucilaginibacter</taxon>
    </lineage>
</organism>
<dbReference type="InterPro" id="IPR053747">
    <property type="entry name" value="Fluoresc_Recovery_Reg"/>
</dbReference>
<reference evidence="2" key="1">
    <citation type="submission" date="2016-10" db="EMBL/GenBank/DDBJ databases">
        <authorList>
            <person name="Varghese N."/>
            <person name="Submissions S."/>
        </authorList>
    </citation>
    <scope>NUCLEOTIDE SEQUENCE [LARGE SCALE GENOMIC DNA]</scope>
    <source>
        <strain evidence="2">Gh-67</strain>
    </source>
</reference>
<name>A0A1G8EAS2_9SPHI</name>
<dbReference type="Gene3D" id="6.10.140.1840">
    <property type="match status" value="1"/>
</dbReference>
<dbReference type="EMBL" id="FNCG01000011">
    <property type="protein sequence ID" value="SDH66996.1"/>
    <property type="molecule type" value="Genomic_DNA"/>
</dbReference>
<evidence type="ECO:0000313" key="2">
    <source>
        <dbReference type="Proteomes" id="UP000199705"/>
    </source>
</evidence>
<gene>
    <name evidence="1" type="ORF">SAMN05192573_111167</name>
</gene>
<dbReference type="RefSeq" id="WP_091171479.1">
    <property type="nucleotide sequence ID" value="NZ_FNCG01000011.1"/>
</dbReference>
<proteinExistence type="predicted"/>